<feature type="domain" description="GIY-YIG" evidence="2">
    <location>
        <begin position="1"/>
        <end position="77"/>
    </location>
</feature>
<evidence type="ECO:0000256" key="1">
    <source>
        <dbReference type="ARBA" id="ARBA00007435"/>
    </source>
</evidence>
<dbReference type="CDD" id="cd10448">
    <property type="entry name" value="GIY-YIG_unchar_3"/>
    <property type="match status" value="1"/>
</dbReference>
<reference evidence="3 4" key="1">
    <citation type="submission" date="2020-08" db="EMBL/GenBank/DDBJ databases">
        <title>Novel species isolated from subtropical streams in China.</title>
        <authorList>
            <person name="Lu H."/>
        </authorList>
    </citation>
    <scope>NUCLEOTIDE SEQUENCE [LARGE SCALE GENOMIC DNA]</scope>
    <source>
        <strain evidence="3 4">CY22W</strain>
    </source>
</reference>
<dbReference type="InterPro" id="IPR050190">
    <property type="entry name" value="UPF0213_domain"/>
</dbReference>
<dbReference type="PROSITE" id="PS50164">
    <property type="entry name" value="GIY_YIG"/>
    <property type="match status" value="1"/>
</dbReference>
<dbReference type="Pfam" id="PF01541">
    <property type="entry name" value="GIY-YIG"/>
    <property type="match status" value="1"/>
</dbReference>
<evidence type="ECO:0000313" key="4">
    <source>
        <dbReference type="Proteomes" id="UP000654304"/>
    </source>
</evidence>
<proteinExistence type="inferred from homology"/>
<dbReference type="EMBL" id="JACOGD010000002">
    <property type="protein sequence ID" value="MBC3930954.1"/>
    <property type="molecule type" value="Genomic_DNA"/>
</dbReference>
<comment type="similarity">
    <text evidence="1">Belongs to the UPF0213 family.</text>
</comment>
<sequence>MSAYIYILSSGRNGTLYVGVSSDLVQRVFQHKQHLADGFTKKYHVDQLVWYEQTDSIESAIRREKQIKAWNREWKIKLIEATNPYWNDLYSGIL</sequence>
<evidence type="ECO:0000313" key="3">
    <source>
        <dbReference type="EMBL" id="MBC3930954.1"/>
    </source>
</evidence>
<dbReference type="RefSeq" id="WP_186902760.1">
    <property type="nucleotide sequence ID" value="NZ_JACOGD010000002.1"/>
</dbReference>
<protein>
    <submittedName>
        <fullName evidence="3">GIY-YIG nuclease family protein</fullName>
    </submittedName>
</protein>
<evidence type="ECO:0000259" key="2">
    <source>
        <dbReference type="PROSITE" id="PS50164"/>
    </source>
</evidence>
<dbReference type="InterPro" id="IPR000305">
    <property type="entry name" value="GIY-YIG_endonuc"/>
</dbReference>
<name>A0ABR7A293_9BURK</name>
<dbReference type="InterPro" id="IPR035901">
    <property type="entry name" value="GIY-YIG_endonuc_sf"/>
</dbReference>
<dbReference type="SMART" id="SM00465">
    <property type="entry name" value="GIYc"/>
    <property type="match status" value="1"/>
</dbReference>
<dbReference type="Proteomes" id="UP000654304">
    <property type="component" value="Unassembled WGS sequence"/>
</dbReference>
<dbReference type="PANTHER" id="PTHR34477">
    <property type="entry name" value="UPF0213 PROTEIN YHBQ"/>
    <property type="match status" value="1"/>
</dbReference>
<comment type="caution">
    <text evidence="3">The sequence shown here is derived from an EMBL/GenBank/DDBJ whole genome shotgun (WGS) entry which is preliminary data.</text>
</comment>
<accession>A0ABR7A293</accession>
<gene>
    <name evidence="3" type="ORF">H8K43_04655</name>
</gene>
<dbReference type="Gene3D" id="3.40.1440.10">
    <property type="entry name" value="GIY-YIG endonuclease"/>
    <property type="match status" value="1"/>
</dbReference>
<dbReference type="SUPFAM" id="SSF82771">
    <property type="entry name" value="GIY-YIG endonuclease"/>
    <property type="match status" value="1"/>
</dbReference>
<organism evidence="3 4">
    <name type="scientific">Undibacterium curvum</name>
    <dbReference type="NCBI Taxonomy" id="2762294"/>
    <lineage>
        <taxon>Bacteria</taxon>
        <taxon>Pseudomonadati</taxon>
        <taxon>Pseudomonadota</taxon>
        <taxon>Betaproteobacteria</taxon>
        <taxon>Burkholderiales</taxon>
        <taxon>Oxalobacteraceae</taxon>
        <taxon>Undibacterium</taxon>
    </lineage>
</organism>
<dbReference type="PANTHER" id="PTHR34477:SF5">
    <property type="entry name" value="BSL5627 PROTEIN"/>
    <property type="match status" value="1"/>
</dbReference>
<keyword evidence="4" id="KW-1185">Reference proteome</keyword>